<accession>B0C7B3</accession>
<dbReference type="RefSeq" id="WP_012166379.1">
    <property type="nucleotide sequence ID" value="NC_009925.1"/>
</dbReference>
<dbReference type="OrthoDB" id="510956at2"/>
<dbReference type="PROSITE" id="PS50006">
    <property type="entry name" value="FHA_DOMAIN"/>
    <property type="match status" value="1"/>
</dbReference>
<dbReference type="Pfam" id="PF00498">
    <property type="entry name" value="FHA"/>
    <property type="match status" value="1"/>
</dbReference>
<gene>
    <name evidence="2" type="ordered locus">AM1_6265</name>
</gene>
<sequence length="156" mass="17717">MSQTFEDILQYAKHFLVSETKEQHVVLLCTGFYSIGRKPDNDICLLSDTVSRHHAQLVRVQSNAKEQYQLIDGNSDGERSRNGVRVNDQPATCKLLKNQDRLSFGGVMNFTYINGADILDFLTDITPERIHNHRLLLHYQLFLSSQDATSIMMGAS</sequence>
<dbReference type="Proteomes" id="UP000000268">
    <property type="component" value="Chromosome"/>
</dbReference>
<name>B0C7B3_ACAM1</name>
<protein>
    <submittedName>
        <fullName evidence="2">FHA domain protein</fullName>
    </submittedName>
</protein>
<proteinExistence type="predicted"/>
<dbReference type="STRING" id="329726.AM1_6265"/>
<dbReference type="AlphaFoldDB" id="B0C7B3"/>
<keyword evidence="3" id="KW-1185">Reference proteome</keyword>
<dbReference type="SMART" id="SM00240">
    <property type="entry name" value="FHA"/>
    <property type="match status" value="1"/>
</dbReference>
<dbReference type="Gene3D" id="2.60.200.20">
    <property type="match status" value="1"/>
</dbReference>
<dbReference type="SUPFAM" id="SSF49879">
    <property type="entry name" value="SMAD/FHA domain"/>
    <property type="match status" value="1"/>
</dbReference>
<dbReference type="eggNOG" id="COG1716">
    <property type="taxonomic scope" value="Bacteria"/>
</dbReference>
<evidence type="ECO:0000313" key="2">
    <source>
        <dbReference type="EMBL" id="ABW31197.1"/>
    </source>
</evidence>
<organism evidence="2 3">
    <name type="scientific">Acaryochloris marina (strain MBIC 11017)</name>
    <dbReference type="NCBI Taxonomy" id="329726"/>
    <lineage>
        <taxon>Bacteria</taxon>
        <taxon>Bacillati</taxon>
        <taxon>Cyanobacteriota</taxon>
        <taxon>Cyanophyceae</taxon>
        <taxon>Acaryochloridales</taxon>
        <taxon>Acaryochloridaceae</taxon>
        <taxon>Acaryochloris</taxon>
    </lineage>
</organism>
<dbReference type="HOGENOM" id="CLU_1736525_0_0_3"/>
<reference evidence="2 3" key="1">
    <citation type="journal article" date="2008" name="Proc. Natl. Acad. Sci. U.S.A.">
        <title>Niche adaptation and genome expansion in the chlorophyll d-producing cyanobacterium Acaryochloris marina.</title>
        <authorList>
            <person name="Swingley W.D."/>
            <person name="Chen M."/>
            <person name="Cheung P.C."/>
            <person name="Conrad A.L."/>
            <person name="Dejesa L.C."/>
            <person name="Hao J."/>
            <person name="Honchak B.M."/>
            <person name="Karbach L.E."/>
            <person name="Kurdoglu A."/>
            <person name="Lahiri S."/>
            <person name="Mastrian S.D."/>
            <person name="Miyashita H."/>
            <person name="Page L."/>
            <person name="Ramakrishna P."/>
            <person name="Satoh S."/>
            <person name="Sattley W.M."/>
            <person name="Shimada Y."/>
            <person name="Taylor H.L."/>
            <person name="Tomo T."/>
            <person name="Tsuchiya T."/>
            <person name="Wang Z.T."/>
            <person name="Raymond J."/>
            <person name="Mimuro M."/>
            <person name="Blankenship R.E."/>
            <person name="Touchman J.W."/>
        </authorList>
    </citation>
    <scope>NUCLEOTIDE SEQUENCE [LARGE SCALE GENOMIC DNA]</scope>
    <source>
        <strain evidence="3">MBIC 11017</strain>
    </source>
</reference>
<dbReference type="EMBL" id="CP000828">
    <property type="protein sequence ID" value="ABW31197.1"/>
    <property type="molecule type" value="Genomic_DNA"/>
</dbReference>
<dbReference type="KEGG" id="amr:AM1_6265"/>
<dbReference type="InterPro" id="IPR008984">
    <property type="entry name" value="SMAD_FHA_dom_sf"/>
</dbReference>
<evidence type="ECO:0000313" key="3">
    <source>
        <dbReference type="Proteomes" id="UP000000268"/>
    </source>
</evidence>
<feature type="domain" description="FHA" evidence="1">
    <location>
        <begin position="33"/>
        <end position="91"/>
    </location>
</feature>
<evidence type="ECO:0000259" key="1">
    <source>
        <dbReference type="PROSITE" id="PS50006"/>
    </source>
</evidence>
<dbReference type="InterPro" id="IPR000253">
    <property type="entry name" value="FHA_dom"/>
</dbReference>